<reference evidence="12" key="1">
    <citation type="submission" date="2018-06" db="EMBL/GenBank/DDBJ databases">
        <authorList>
            <consortium name="Pathogen Informatics"/>
        </authorList>
    </citation>
    <scope>NUCLEOTIDE SEQUENCE [LARGE SCALE GENOMIC DNA]</scope>
    <source>
        <strain evidence="12">NCTC10124</strain>
    </source>
</reference>
<dbReference type="AlphaFoldDB" id="A0A3B0PLY3"/>
<dbReference type="GO" id="GO:0006096">
    <property type="term" value="P:glycolytic process"/>
    <property type="evidence" value="ECO:0007669"/>
    <property type="project" value="UniProtKB-KW"/>
</dbReference>
<gene>
    <name evidence="11" type="primary">pgk_3</name>
    <name evidence="11" type="ORF">NCTC10124_00220</name>
</gene>
<evidence type="ECO:0000256" key="7">
    <source>
        <dbReference type="ARBA" id="ARBA00022777"/>
    </source>
</evidence>
<dbReference type="GO" id="GO:0043531">
    <property type="term" value="F:ADP binding"/>
    <property type="evidence" value="ECO:0007669"/>
    <property type="project" value="TreeGrafter"/>
</dbReference>
<keyword evidence="6" id="KW-0547">Nucleotide-binding</keyword>
<dbReference type="InterPro" id="IPR015911">
    <property type="entry name" value="Phosphoglycerate_kinase_CS"/>
</dbReference>
<dbReference type="Proteomes" id="UP000259328">
    <property type="component" value="Chromosome"/>
</dbReference>
<evidence type="ECO:0000256" key="10">
    <source>
        <dbReference type="RuleBase" id="RU000532"/>
    </source>
</evidence>
<keyword evidence="5 10" id="KW-0808">Transferase</keyword>
<dbReference type="GO" id="GO:0005829">
    <property type="term" value="C:cytosol"/>
    <property type="evidence" value="ECO:0007669"/>
    <property type="project" value="TreeGrafter"/>
</dbReference>
<protein>
    <recommendedName>
        <fullName evidence="4 10">Phosphoglycerate kinase</fullName>
        <ecNumber evidence="3 10">2.7.2.3</ecNumber>
    </recommendedName>
</protein>
<evidence type="ECO:0000256" key="1">
    <source>
        <dbReference type="ARBA" id="ARBA00000642"/>
    </source>
</evidence>
<dbReference type="InterPro" id="IPR015824">
    <property type="entry name" value="Phosphoglycerate_kinase_N"/>
</dbReference>
<evidence type="ECO:0000313" key="11">
    <source>
        <dbReference type="EMBL" id="SYV92496.1"/>
    </source>
</evidence>
<dbReference type="SUPFAM" id="SSF53748">
    <property type="entry name" value="Phosphoglycerate kinase"/>
    <property type="match status" value="1"/>
</dbReference>
<dbReference type="Gene3D" id="3.40.50.1260">
    <property type="entry name" value="Phosphoglycerate kinase, N-terminal domain"/>
    <property type="match status" value="1"/>
</dbReference>
<dbReference type="Pfam" id="PF00162">
    <property type="entry name" value="PGK"/>
    <property type="match status" value="1"/>
</dbReference>
<dbReference type="FunFam" id="3.40.50.1260:FF:000005">
    <property type="entry name" value="Phosphoglycerate kinase"/>
    <property type="match status" value="1"/>
</dbReference>
<dbReference type="EMBL" id="LS991953">
    <property type="protein sequence ID" value="SYV92496.1"/>
    <property type="molecule type" value="Genomic_DNA"/>
</dbReference>
<comment type="catalytic activity">
    <reaction evidence="1 10">
        <text>(2R)-3-phosphoglycerate + ATP = (2R)-3-phospho-glyceroyl phosphate + ADP</text>
        <dbReference type="Rhea" id="RHEA:14801"/>
        <dbReference type="ChEBI" id="CHEBI:30616"/>
        <dbReference type="ChEBI" id="CHEBI:57604"/>
        <dbReference type="ChEBI" id="CHEBI:58272"/>
        <dbReference type="ChEBI" id="CHEBI:456216"/>
        <dbReference type="EC" id="2.7.2.3"/>
    </reaction>
</comment>
<accession>A0A3B0PLY3</accession>
<proteinExistence type="inferred from homology"/>
<dbReference type="PROSITE" id="PS00111">
    <property type="entry name" value="PGLYCERATE_KINASE"/>
    <property type="match status" value="1"/>
</dbReference>
<evidence type="ECO:0000256" key="3">
    <source>
        <dbReference type="ARBA" id="ARBA00013061"/>
    </source>
</evidence>
<evidence type="ECO:0000256" key="5">
    <source>
        <dbReference type="ARBA" id="ARBA00022679"/>
    </source>
</evidence>
<keyword evidence="7 10" id="KW-0418">Kinase</keyword>
<dbReference type="GO" id="GO:0005524">
    <property type="term" value="F:ATP binding"/>
    <property type="evidence" value="ECO:0007669"/>
    <property type="project" value="UniProtKB-KW"/>
</dbReference>
<dbReference type="InterPro" id="IPR001576">
    <property type="entry name" value="Phosphoglycerate_kinase"/>
</dbReference>
<dbReference type="GO" id="GO:0006094">
    <property type="term" value="P:gluconeogenesis"/>
    <property type="evidence" value="ECO:0007669"/>
    <property type="project" value="TreeGrafter"/>
</dbReference>
<evidence type="ECO:0000256" key="9">
    <source>
        <dbReference type="ARBA" id="ARBA00023152"/>
    </source>
</evidence>
<name>A0A3B0PLY3_MYCSY</name>
<sequence>MKKTLNDLNLKNKTVLVRVDFNVPMKNGVVTSNKRIVAALPTIKKVLSENAKVVLMSHLGRVKSEEDKAKYNLELVAKELSKLLGKEVTFVNATRGKELEDAIAKLPHGEVLLMQNTRYEDLNDKAESKNSPELGKYW</sequence>
<comment type="similarity">
    <text evidence="10">Belongs to the phosphoglycerate kinase family.</text>
</comment>
<evidence type="ECO:0000256" key="4">
    <source>
        <dbReference type="ARBA" id="ARBA00016471"/>
    </source>
</evidence>
<dbReference type="PRINTS" id="PR00477">
    <property type="entry name" value="PHGLYCKINASE"/>
</dbReference>
<dbReference type="InterPro" id="IPR036043">
    <property type="entry name" value="Phosphoglycerate_kinase_sf"/>
</dbReference>
<organism evidence="11 12">
    <name type="scientific">Mycoplasmopsis synoviae</name>
    <name type="common">Mycoplasma synoviae</name>
    <dbReference type="NCBI Taxonomy" id="2109"/>
    <lineage>
        <taxon>Bacteria</taxon>
        <taxon>Bacillati</taxon>
        <taxon>Mycoplasmatota</taxon>
        <taxon>Mycoplasmoidales</taxon>
        <taxon>Metamycoplasmataceae</taxon>
        <taxon>Mycoplasmopsis</taxon>
    </lineage>
</organism>
<evidence type="ECO:0000256" key="6">
    <source>
        <dbReference type="ARBA" id="ARBA00022741"/>
    </source>
</evidence>
<evidence type="ECO:0000256" key="8">
    <source>
        <dbReference type="ARBA" id="ARBA00022840"/>
    </source>
</evidence>
<dbReference type="GO" id="GO:0004618">
    <property type="term" value="F:phosphoglycerate kinase activity"/>
    <property type="evidence" value="ECO:0007669"/>
    <property type="project" value="UniProtKB-EC"/>
</dbReference>
<dbReference type="PANTHER" id="PTHR11406:SF23">
    <property type="entry name" value="PHOSPHOGLYCERATE KINASE 1, CHLOROPLASTIC-RELATED"/>
    <property type="match status" value="1"/>
</dbReference>
<keyword evidence="8" id="KW-0067">ATP-binding</keyword>
<evidence type="ECO:0000256" key="2">
    <source>
        <dbReference type="ARBA" id="ARBA00004838"/>
    </source>
</evidence>
<evidence type="ECO:0000313" key="12">
    <source>
        <dbReference type="Proteomes" id="UP000259328"/>
    </source>
</evidence>
<feature type="non-terminal residue" evidence="11">
    <location>
        <position position="138"/>
    </location>
</feature>
<dbReference type="PANTHER" id="PTHR11406">
    <property type="entry name" value="PHOSPHOGLYCERATE KINASE"/>
    <property type="match status" value="1"/>
</dbReference>
<keyword evidence="9" id="KW-0324">Glycolysis</keyword>
<comment type="pathway">
    <text evidence="2">Carbohydrate degradation; glycolysis; pyruvate from D-glyceraldehyde 3-phosphate: step 2/5.</text>
</comment>
<dbReference type="EC" id="2.7.2.3" evidence="3 10"/>